<dbReference type="EMBL" id="CP051217">
    <property type="protein sequence ID" value="QJB68674.1"/>
    <property type="molecule type" value="Genomic_DNA"/>
</dbReference>
<proteinExistence type="predicted"/>
<organism evidence="1 2">
    <name type="scientific">Parasphingorhabdus halotolerans</name>
    <dbReference type="NCBI Taxonomy" id="2725558"/>
    <lineage>
        <taxon>Bacteria</taxon>
        <taxon>Pseudomonadati</taxon>
        <taxon>Pseudomonadota</taxon>
        <taxon>Alphaproteobacteria</taxon>
        <taxon>Sphingomonadales</taxon>
        <taxon>Sphingomonadaceae</taxon>
        <taxon>Parasphingorhabdus</taxon>
    </lineage>
</organism>
<accession>A0A6H2DK07</accession>
<keyword evidence="2" id="KW-1185">Reference proteome</keyword>
<evidence type="ECO:0000313" key="2">
    <source>
        <dbReference type="Proteomes" id="UP000501600"/>
    </source>
</evidence>
<name>A0A6H2DK07_9SPHN</name>
<reference evidence="1 2" key="1">
    <citation type="submission" date="2020-04" db="EMBL/GenBank/DDBJ databases">
        <title>Genome sequence for Sphingorhabdus sp. strain M1.</title>
        <authorList>
            <person name="Park S.-J."/>
        </authorList>
    </citation>
    <scope>NUCLEOTIDE SEQUENCE [LARGE SCALE GENOMIC DNA]</scope>
    <source>
        <strain evidence="1 2">JK6</strain>
    </source>
</reference>
<evidence type="ECO:0000313" key="1">
    <source>
        <dbReference type="EMBL" id="QJB68674.1"/>
    </source>
</evidence>
<dbReference type="Proteomes" id="UP000501600">
    <property type="component" value="Chromosome"/>
</dbReference>
<dbReference type="KEGG" id="phao:HF685_04765"/>
<dbReference type="AlphaFoldDB" id="A0A6H2DK07"/>
<sequence>MNRPEHDPEYAPEYFNAKIILVYNADEGLLASIKDTVHKIVRPETYPCSLCALGHGPLAMRGAWRKYLDSLPMEKKFYHRQDFARDYENTARFALPVILIEKDGMLQTLVEKQELDLMLDVEELISAMGAALNDH</sequence>
<dbReference type="RefSeq" id="WP_168818516.1">
    <property type="nucleotide sequence ID" value="NZ_CP051217.1"/>
</dbReference>
<protein>
    <recommendedName>
        <fullName evidence="3">GTPase</fullName>
    </recommendedName>
</protein>
<gene>
    <name evidence="1" type="ORF">HF685_04765</name>
</gene>
<evidence type="ECO:0008006" key="3">
    <source>
        <dbReference type="Google" id="ProtNLM"/>
    </source>
</evidence>